<sequence length="63" mass="7379">MRGLKELFQEAANEFYQLTHLGVSQFDMDAEQLKSDIDLDLFGEESRHLLETKKKKLGRDYTT</sequence>
<keyword evidence="2" id="KW-1185">Reference proteome</keyword>
<proteinExistence type="predicted"/>
<name>A0A975HHD4_9GAMM</name>
<dbReference type="KEGG" id="psym:J1N51_09930"/>
<gene>
    <name evidence="1" type="ORF">J1N51_09930</name>
</gene>
<accession>A0A975HHD4</accession>
<organism evidence="1 2">
    <name type="scientific">Psychrosphaera ytuae</name>
    <dbReference type="NCBI Taxonomy" id="2820710"/>
    <lineage>
        <taxon>Bacteria</taxon>
        <taxon>Pseudomonadati</taxon>
        <taxon>Pseudomonadota</taxon>
        <taxon>Gammaproteobacteria</taxon>
        <taxon>Alteromonadales</taxon>
        <taxon>Pseudoalteromonadaceae</taxon>
        <taxon>Psychrosphaera</taxon>
    </lineage>
</organism>
<dbReference type="AlphaFoldDB" id="A0A975HHD4"/>
<evidence type="ECO:0000313" key="1">
    <source>
        <dbReference type="EMBL" id="QTH63061.1"/>
    </source>
</evidence>
<dbReference type="RefSeq" id="WP_208830904.1">
    <property type="nucleotide sequence ID" value="NZ_CP072110.1"/>
</dbReference>
<reference evidence="1" key="1">
    <citation type="submission" date="2021-03" db="EMBL/GenBank/DDBJ databases">
        <title>Description of Psychrosphaera ytuae sp. nov. isolated from deep sea sediment of South China Sea.</title>
        <authorList>
            <person name="Zhang J."/>
            <person name="Xu X.-D."/>
        </authorList>
    </citation>
    <scope>NUCLEOTIDE SEQUENCE</scope>
    <source>
        <strain evidence="1">MTZ26</strain>
    </source>
</reference>
<evidence type="ECO:0000313" key="2">
    <source>
        <dbReference type="Proteomes" id="UP000682739"/>
    </source>
</evidence>
<protein>
    <submittedName>
        <fullName evidence="1">Uncharacterized protein</fullName>
    </submittedName>
</protein>
<dbReference type="EMBL" id="CP072110">
    <property type="protein sequence ID" value="QTH63061.1"/>
    <property type="molecule type" value="Genomic_DNA"/>
</dbReference>
<dbReference type="Proteomes" id="UP000682739">
    <property type="component" value="Chromosome"/>
</dbReference>